<protein>
    <submittedName>
        <fullName evidence="2">Uncharacterized protein</fullName>
    </submittedName>
</protein>
<proteinExistence type="predicted"/>
<reference evidence="2" key="1">
    <citation type="submission" date="2018-11" db="EMBL/GenBank/DDBJ databases">
        <authorList>
            <consortium name="Pathogen Informatics"/>
        </authorList>
    </citation>
    <scope>NUCLEOTIDE SEQUENCE</scope>
</reference>
<dbReference type="AlphaFoldDB" id="A0A448WFS8"/>
<evidence type="ECO:0000313" key="3">
    <source>
        <dbReference type="Proteomes" id="UP000784294"/>
    </source>
</evidence>
<feature type="compositionally biased region" description="Polar residues" evidence="1">
    <location>
        <begin position="8"/>
        <end position="27"/>
    </location>
</feature>
<evidence type="ECO:0000256" key="1">
    <source>
        <dbReference type="SAM" id="MobiDB-lite"/>
    </source>
</evidence>
<gene>
    <name evidence="2" type="ORF">PXEA_LOCUS4160</name>
</gene>
<organism evidence="2 3">
    <name type="scientific">Protopolystoma xenopodis</name>
    <dbReference type="NCBI Taxonomy" id="117903"/>
    <lineage>
        <taxon>Eukaryota</taxon>
        <taxon>Metazoa</taxon>
        <taxon>Spiralia</taxon>
        <taxon>Lophotrochozoa</taxon>
        <taxon>Platyhelminthes</taxon>
        <taxon>Monogenea</taxon>
        <taxon>Polyopisthocotylea</taxon>
        <taxon>Polystomatidea</taxon>
        <taxon>Polystomatidae</taxon>
        <taxon>Protopolystoma</taxon>
    </lineage>
</organism>
<dbReference type="Proteomes" id="UP000784294">
    <property type="component" value="Unassembled WGS sequence"/>
</dbReference>
<dbReference type="EMBL" id="CAAALY010009776">
    <property type="protein sequence ID" value="VEL10720.1"/>
    <property type="molecule type" value="Genomic_DNA"/>
</dbReference>
<accession>A0A448WFS8</accession>
<sequence length="90" mass="9764">MSAFWPDSNETASTRMLQRSQSPTGQDESVDGRLPAGPGFEMETSATTLNQETPRRTTFFLTCNDIPVEGTSSKAGRPSSPHKWAVCATL</sequence>
<feature type="region of interest" description="Disordered" evidence="1">
    <location>
        <begin position="1"/>
        <end position="56"/>
    </location>
</feature>
<name>A0A448WFS8_9PLAT</name>
<evidence type="ECO:0000313" key="2">
    <source>
        <dbReference type="EMBL" id="VEL10720.1"/>
    </source>
</evidence>
<keyword evidence="3" id="KW-1185">Reference proteome</keyword>
<comment type="caution">
    <text evidence="2">The sequence shown here is derived from an EMBL/GenBank/DDBJ whole genome shotgun (WGS) entry which is preliminary data.</text>
</comment>